<evidence type="ECO:0000313" key="1">
    <source>
        <dbReference type="EMBL" id="WQQ28138.1"/>
    </source>
</evidence>
<name>A0ABZ0ZUZ1_9ACTN</name>
<keyword evidence="2" id="KW-1185">Reference proteome</keyword>
<accession>A0ABZ0ZUZ1</accession>
<proteinExistence type="predicted"/>
<gene>
    <name evidence="1" type="ORF">SHK19_07870</name>
</gene>
<evidence type="ECO:0000313" key="2">
    <source>
        <dbReference type="Proteomes" id="UP001327225"/>
    </source>
</evidence>
<organism evidence="1 2">
    <name type="scientific">Nocardioides bizhenqiangii</name>
    <dbReference type="NCBI Taxonomy" id="3095076"/>
    <lineage>
        <taxon>Bacteria</taxon>
        <taxon>Bacillati</taxon>
        <taxon>Actinomycetota</taxon>
        <taxon>Actinomycetes</taxon>
        <taxon>Propionibacteriales</taxon>
        <taxon>Nocardioidaceae</taxon>
        <taxon>Nocardioides</taxon>
    </lineage>
</organism>
<dbReference type="Proteomes" id="UP001327225">
    <property type="component" value="Chromosome"/>
</dbReference>
<protein>
    <submittedName>
        <fullName evidence="1">Uncharacterized protein</fullName>
    </submittedName>
</protein>
<dbReference type="EMBL" id="CP141059">
    <property type="protein sequence ID" value="WQQ28138.1"/>
    <property type="molecule type" value="Genomic_DNA"/>
</dbReference>
<dbReference type="RefSeq" id="WP_322458024.1">
    <property type="nucleotide sequence ID" value="NZ_CP141059.1"/>
</dbReference>
<sequence length="55" mass="5799">MDAKKLIAVVVVVFLGFWMLSDPRGLATTAKDAGGEGWGVTEKLFTGVIDFVGAL</sequence>
<reference evidence="2" key="1">
    <citation type="submission" date="2023-12" db="EMBL/GenBank/DDBJ databases">
        <title>Novel species in genus Nocardioides.</title>
        <authorList>
            <person name="Zhou H."/>
        </authorList>
    </citation>
    <scope>NUCLEOTIDE SEQUENCE [LARGE SCALE GENOMIC DNA]</scope>
    <source>
        <strain evidence="2">HM61</strain>
    </source>
</reference>